<dbReference type="Proteomes" id="UP000472274">
    <property type="component" value="Unplaced"/>
</dbReference>
<dbReference type="InterPro" id="IPR007743">
    <property type="entry name" value="Immunity-related_GTPase-like"/>
</dbReference>
<dbReference type="GO" id="GO:0003924">
    <property type="term" value="F:GTPase activity"/>
    <property type="evidence" value="ECO:0007669"/>
    <property type="project" value="TreeGrafter"/>
</dbReference>
<evidence type="ECO:0000256" key="4">
    <source>
        <dbReference type="ARBA" id="ARBA00023134"/>
    </source>
</evidence>
<keyword evidence="8" id="KW-1185">Reference proteome</keyword>
<proteinExistence type="inferred from homology"/>
<sequence>MSLATMSGDNSAEEFTCITPEDLSEIKNALEGGRMADAVSKIKENLNALDNIKLNIAITGESGSGKSTFINVIRNLGDEDTGAAITGVVETTCEPQPYPHPKFPNVTFWDLPGIGTPNFKSENYLEDVKFSRYDFFIILGCGRFRDVHAQLARAIQERGKKFYFARSKVDTDLEASKKRRPKAYDEQRILREIREDCVKCLQAEGVSFPKIFLLCIFDLDKYDFQQLQETLEHELPSHKSHTLLLAMPNISLNILLKKKAAFQGQIWKLAALSAGVAAVPIPGLSVACDVTILVKALRDYCKSFGLDDESLTKLAQKFDKPVEELKAVIKSPLAKEISANLVYKLLTNAVGGALMCVEYLVSNIPVIGSLAAGGISYGTTYYMLNSFLNEVAEDAQRVLLKFSTTFCSLAPFFSLFFMFLPYLSWEELEKREGKTGKLKIEN</sequence>
<evidence type="ECO:0000256" key="5">
    <source>
        <dbReference type="SAM" id="Phobius"/>
    </source>
</evidence>
<keyword evidence="5" id="KW-0472">Membrane</keyword>
<feature type="domain" description="IRG-type G" evidence="6">
    <location>
        <begin position="52"/>
        <end position="234"/>
    </location>
</feature>
<dbReference type="Pfam" id="PF05049">
    <property type="entry name" value="IIGP"/>
    <property type="match status" value="1"/>
</dbReference>
<dbReference type="GO" id="GO:0016020">
    <property type="term" value="C:membrane"/>
    <property type="evidence" value="ECO:0007669"/>
    <property type="project" value="InterPro"/>
</dbReference>
<comment type="similarity">
    <text evidence="1">Belongs to the TRAFAC class dynamin-like GTPase superfamily. IRG family.</text>
</comment>
<evidence type="ECO:0000256" key="3">
    <source>
        <dbReference type="ARBA" id="ARBA00022801"/>
    </source>
</evidence>
<dbReference type="InterPro" id="IPR030385">
    <property type="entry name" value="G_IRG_dom"/>
</dbReference>
<accession>A0A674JZ54</accession>
<reference evidence="7" key="2">
    <citation type="submission" date="2025-09" db="UniProtKB">
        <authorList>
            <consortium name="Ensembl"/>
        </authorList>
    </citation>
    <scope>IDENTIFICATION</scope>
</reference>
<evidence type="ECO:0000259" key="6">
    <source>
        <dbReference type="PROSITE" id="PS51716"/>
    </source>
</evidence>
<keyword evidence="5" id="KW-1133">Transmembrane helix</keyword>
<dbReference type="InParanoid" id="A0A674JZ54"/>
<evidence type="ECO:0000313" key="7">
    <source>
        <dbReference type="Ensembl" id="ENSTMTP00000025362.1"/>
    </source>
</evidence>
<dbReference type="Gene3D" id="3.40.50.300">
    <property type="entry name" value="P-loop containing nucleotide triphosphate hydrolases"/>
    <property type="match status" value="1"/>
</dbReference>
<dbReference type="FunFam" id="3.40.50.300:FF:000541">
    <property type="entry name" value="Immunity related GTPase M"/>
    <property type="match status" value="1"/>
</dbReference>
<evidence type="ECO:0000313" key="8">
    <source>
        <dbReference type="Proteomes" id="UP000472274"/>
    </source>
</evidence>
<dbReference type="InterPro" id="IPR051515">
    <property type="entry name" value="IRG"/>
</dbReference>
<feature type="transmembrane region" description="Helical" evidence="5">
    <location>
        <begin position="364"/>
        <end position="384"/>
    </location>
</feature>
<dbReference type="AlphaFoldDB" id="A0A674JZ54"/>
<feature type="transmembrane region" description="Helical" evidence="5">
    <location>
        <begin position="405"/>
        <end position="425"/>
    </location>
</feature>
<keyword evidence="3" id="KW-0378">Hydrolase</keyword>
<dbReference type="PROSITE" id="PS51716">
    <property type="entry name" value="G_IRG"/>
    <property type="match status" value="1"/>
</dbReference>
<dbReference type="InterPro" id="IPR027417">
    <property type="entry name" value="P-loop_NTPase"/>
</dbReference>
<reference evidence="7" key="1">
    <citation type="submission" date="2025-08" db="UniProtKB">
        <authorList>
            <consortium name="Ensembl"/>
        </authorList>
    </citation>
    <scope>IDENTIFICATION</scope>
</reference>
<keyword evidence="4" id="KW-0342">GTP-binding</keyword>
<name>A0A674JZ54_9SAUR</name>
<keyword evidence="5" id="KW-0812">Transmembrane</keyword>
<protein>
    <recommendedName>
        <fullName evidence="6">IRG-type G domain-containing protein</fullName>
    </recommendedName>
</protein>
<dbReference type="PANTHER" id="PTHR32341:SF17">
    <property type="entry name" value="IRG-TYPE G DOMAIN-CONTAINING PROTEIN"/>
    <property type="match status" value="1"/>
</dbReference>
<dbReference type="GO" id="GO:0005525">
    <property type="term" value="F:GTP binding"/>
    <property type="evidence" value="ECO:0007669"/>
    <property type="project" value="UniProtKB-KW"/>
</dbReference>
<evidence type="ECO:0000256" key="1">
    <source>
        <dbReference type="ARBA" id="ARBA00005429"/>
    </source>
</evidence>
<organism evidence="7 8">
    <name type="scientific">Terrapene triunguis</name>
    <name type="common">Three-toed box turtle</name>
    <dbReference type="NCBI Taxonomy" id="2587831"/>
    <lineage>
        <taxon>Eukaryota</taxon>
        <taxon>Metazoa</taxon>
        <taxon>Chordata</taxon>
        <taxon>Craniata</taxon>
        <taxon>Vertebrata</taxon>
        <taxon>Euteleostomi</taxon>
        <taxon>Archelosauria</taxon>
        <taxon>Testudinata</taxon>
        <taxon>Testudines</taxon>
        <taxon>Cryptodira</taxon>
        <taxon>Durocryptodira</taxon>
        <taxon>Testudinoidea</taxon>
        <taxon>Emydidae</taxon>
        <taxon>Terrapene</taxon>
    </lineage>
</organism>
<dbReference type="SUPFAM" id="SSF52540">
    <property type="entry name" value="P-loop containing nucleoside triphosphate hydrolases"/>
    <property type="match status" value="1"/>
</dbReference>
<keyword evidence="2" id="KW-0547">Nucleotide-binding</keyword>
<dbReference type="PANTHER" id="PTHR32341">
    <property type="entry name" value="INTERFERON-INDUCIBLE GTPASE"/>
    <property type="match status" value="1"/>
</dbReference>
<dbReference type="Ensembl" id="ENSTMTT00000026269.1">
    <property type="protein sequence ID" value="ENSTMTP00000025362.1"/>
    <property type="gene ID" value="ENSTMTG00000018481.1"/>
</dbReference>
<evidence type="ECO:0000256" key="2">
    <source>
        <dbReference type="ARBA" id="ARBA00022741"/>
    </source>
</evidence>
<dbReference type="GeneTree" id="ENSGT00950000183007"/>